<feature type="transmembrane region" description="Helical" evidence="8">
    <location>
        <begin position="20"/>
        <end position="42"/>
    </location>
</feature>
<name>A0A3S1C9C9_9CYAN</name>
<evidence type="ECO:0000256" key="4">
    <source>
        <dbReference type="ARBA" id="ARBA00022679"/>
    </source>
</evidence>
<evidence type="ECO:0000256" key="8">
    <source>
        <dbReference type="SAM" id="Phobius"/>
    </source>
</evidence>
<organism evidence="12 13">
    <name type="scientific">Dulcicalothrix desertica PCC 7102</name>
    <dbReference type="NCBI Taxonomy" id="232991"/>
    <lineage>
        <taxon>Bacteria</taxon>
        <taxon>Bacillati</taxon>
        <taxon>Cyanobacteriota</taxon>
        <taxon>Cyanophyceae</taxon>
        <taxon>Nostocales</taxon>
        <taxon>Calotrichaceae</taxon>
        <taxon>Dulcicalothrix</taxon>
    </lineage>
</organism>
<evidence type="ECO:0000256" key="2">
    <source>
        <dbReference type="ARBA" id="ARBA00012438"/>
    </source>
</evidence>
<feature type="domain" description="PAS" evidence="10">
    <location>
        <begin position="90"/>
        <end position="160"/>
    </location>
</feature>
<dbReference type="Gene3D" id="3.30.565.10">
    <property type="entry name" value="Histidine kinase-like ATPase, C-terminal domain"/>
    <property type="match status" value="1"/>
</dbReference>
<evidence type="ECO:0000259" key="11">
    <source>
        <dbReference type="PROSITE" id="PS50113"/>
    </source>
</evidence>
<dbReference type="PANTHER" id="PTHR43304:SF1">
    <property type="entry name" value="PAC DOMAIN-CONTAINING PROTEIN"/>
    <property type="match status" value="1"/>
</dbReference>
<dbReference type="Gene3D" id="3.30.450.20">
    <property type="entry name" value="PAS domain"/>
    <property type="match status" value="2"/>
</dbReference>
<evidence type="ECO:0000313" key="12">
    <source>
        <dbReference type="EMBL" id="RUS99319.1"/>
    </source>
</evidence>
<dbReference type="OrthoDB" id="442998at2"/>
<keyword evidence="4" id="KW-0808">Transferase</keyword>
<dbReference type="InterPro" id="IPR000700">
    <property type="entry name" value="PAS-assoc_C"/>
</dbReference>
<feature type="domain" description="Histidine kinase" evidence="9">
    <location>
        <begin position="369"/>
        <end position="618"/>
    </location>
</feature>
<dbReference type="SUPFAM" id="SSF55874">
    <property type="entry name" value="ATPase domain of HSP90 chaperone/DNA topoisomerase II/histidine kinase"/>
    <property type="match status" value="1"/>
</dbReference>
<proteinExistence type="predicted"/>
<dbReference type="GO" id="GO:0000155">
    <property type="term" value="F:phosphorelay sensor kinase activity"/>
    <property type="evidence" value="ECO:0007669"/>
    <property type="project" value="InterPro"/>
</dbReference>
<reference evidence="12" key="2">
    <citation type="journal article" date="2019" name="Genome Biol. Evol.">
        <title>Day and night: Metabolic profiles and evolutionary relationships of six axenic non-marine cyanobacteria.</title>
        <authorList>
            <person name="Will S.E."/>
            <person name="Henke P."/>
            <person name="Boedeker C."/>
            <person name="Huang S."/>
            <person name="Brinkmann H."/>
            <person name="Rohde M."/>
            <person name="Jarek M."/>
            <person name="Friedl T."/>
            <person name="Seufert S."/>
            <person name="Schumacher M."/>
            <person name="Overmann J."/>
            <person name="Neumann-Schaal M."/>
            <person name="Petersen J."/>
        </authorList>
    </citation>
    <scope>NUCLEOTIDE SEQUENCE [LARGE SCALE GENOMIC DNA]</scope>
    <source>
        <strain evidence="12">PCC 7102</strain>
    </source>
</reference>
<evidence type="ECO:0000256" key="5">
    <source>
        <dbReference type="ARBA" id="ARBA00022777"/>
    </source>
</evidence>
<evidence type="ECO:0000259" key="9">
    <source>
        <dbReference type="PROSITE" id="PS50109"/>
    </source>
</evidence>
<dbReference type="SMART" id="SM00387">
    <property type="entry name" value="HATPase_c"/>
    <property type="match status" value="1"/>
</dbReference>
<dbReference type="InterPro" id="IPR013655">
    <property type="entry name" value="PAS_fold_3"/>
</dbReference>
<evidence type="ECO:0000313" key="13">
    <source>
        <dbReference type="Proteomes" id="UP000271624"/>
    </source>
</evidence>
<dbReference type="CDD" id="cd00082">
    <property type="entry name" value="HisKA"/>
    <property type="match status" value="1"/>
</dbReference>
<comment type="catalytic activity">
    <reaction evidence="1">
        <text>ATP + protein L-histidine = ADP + protein N-phospho-L-histidine.</text>
        <dbReference type="EC" id="2.7.13.3"/>
    </reaction>
</comment>
<dbReference type="PRINTS" id="PR00344">
    <property type="entry name" value="BCTRLSENSOR"/>
</dbReference>
<keyword evidence="13" id="KW-1185">Reference proteome</keyword>
<keyword evidence="7" id="KW-0175">Coiled coil</keyword>
<gene>
    <name evidence="12" type="ORF">DSM106972_077610</name>
</gene>
<dbReference type="InterPro" id="IPR001610">
    <property type="entry name" value="PAC"/>
</dbReference>
<keyword evidence="6" id="KW-0902">Two-component regulatory system</keyword>
<dbReference type="InterPro" id="IPR052162">
    <property type="entry name" value="Sensor_kinase/Photoreceptor"/>
</dbReference>
<evidence type="ECO:0000256" key="6">
    <source>
        <dbReference type="ARBA" id="ARBA00023012"/>
    </source>
</evidence>
<dbReference type="EMBL" id="RSCL01000026">
    <property type="protein sequence ID" value="RUS99319.1"/>
    <property type="molecule type" value="Genomic_DNA"/>
</dbReference>
<dbReference type="InterPro" id="IPR005467">
    <property type="entry name" value="His_kinase_dom"/>
</dbReference>
<dbReference type="InterPro" id="IPR003594">
    <property type="entry name" value="HATPase_dom"/>
</dbReference>
<keyword evidence="8" id="KW-1133">Transmembrane helix</keyword>
<dbReference type="InterPro" id="IPR000014">
    <property type="entry name" value="PAS"/>
</dbReference>
<dbReference type="Proteomes" id="UP000271624">
    <property type="component" value="Unassembled WGS sequence"/>
</dbReference>
<dbReference type="SMART" id="SM00388">
    <property type="entry name" value="HisKA"/>
    <property type="match status" value="1"/>
</dbReference>
<protein>
    <recommendedName>
        <fullName evidence="2">histidine kinase</fullName>
        <ecNumber evidence="2">2.7.13.3</ecNumber>
    </recommendedName>
</protein>
<dbReference type="InterPro" id="IPR036097">
    <property type="entry name" value="HisK_dim/P_sf"/>
</dbReference>
<evidence type="ECO:0000256" key="1">
    <source>
        <dbReference type="ARBA" id="ARBA00000085"/>
    </source>
</evidence>
<dbReference type="PROSITE" id="PS50109">
    <property type="entry name" value="HIS_KIN"/>
    <property type="match status" value="1"/>
</dbReference>
<dbReference type="InterPro" id="IPR036890">
    <property type="entry name" value="HATPase_C_sf"/>
</dbReference>
<dbReference type="InterPro" id="IPR004358">
    <property type="entry name" value="Sig_transdc_His_kin-like_C"/>
</dbReference>
<dbReference type="RefSeq" id="WP_127085835.1">
    <property type="nucleotide sequence ID" value="NZ_RSCL01000026.1"/>
</dbReference>
<feature type="domain" description="PAC" evidence="11">
    <location>
        <begin position="289"/>
        <end position="341"/>
    </location>
</feature>
<dbReference type="PANTHER" id="PTHR43304">
    <property type="entry name" value="PHYTOCHROME-LIKE PROTEIN CPH1"/>
    <property type="match status" value="1"/>
</dbReference>
<dbReference type="SUPFAM" id="SSF47384">
    <property type="entry name" value="Homodimeric domain of signal transducing histidine kinase"/>
    <property type="match status" value="1"/>
</dbReference>
<keyword evidence="8" id="KW-0812">Transmembrane</keyword>
<keyword evidence="3" id="KW-0597">Phosphoprotein</keyword>
<evidence type="ECO:0000256" key="7">
    <source>
        <dbReference type="SAM" id="Coils"/>
    </source>
</evidence>
<dbReference type="SUPFAM" id="SSF55785">
    <property type="entry name" value="PYP-like sensor domain (PAS domain)"/>
    <property type="match status" value="2"/>
</dbReference>
<dbReference type="SMART" id="SM00091">
    <property type="entry name" value="PAS"/>
    <property type="match status" value="2"/>
</dbReference>
<keyword evidence="8" id="KW-0472">Membrane</keyword>
<evidence type="ECO:0000259" key="10">
    <source>
        <dbReference type="PROSITE" id="PS50112"/>
    </source>
</evidence>
<dbReference type="InterPro" id="IPR035965">
    <property type="entry name" value="PAS-like_dom_sf"/>
</dbReference>
<dbReference type="InterPro" id="IPR003661">
    <property type="entry name" value="HisK_dim/P_dom"/>
</dbReference>
<reference evidence="12" key="1">
    <citation type="submission" date="2018-12" db="EMBL/GenBank/DDBJ databases">
        <authorList>
            <person name="Will S."/>
            <person name="Neumann-Schaal M."/>
            <person name="Henke P."/>
        </authorList>
    </citation>
    <scope>NUCLEOTIDE SEQUENCE</scope>
    <source>
        <strain evidence="12">PCC 7102</strain>
    </source>
</reference>
<dbReference type="AlphaFoldDB" id="A0A3S1C9C9"/>
<dbReference type="SMART" id="SM00086">
    <property type="entry name" value="PAC"/>
    <property type="match status" value="2"/>
</dbReference>
<dbReference type="PROSITE" id="PS50113">
    <property type="entry name" value="PAC"/>
    <property type="match status" value="2"/>
</dbReference>
<dbReference type="NCBIfam" id="TIGR00229">
    <property type="entry name" value="sensory_box"/>
    <property type="match status" value="2"/>
</dbReference>
<feature type="domain" description="PAC" evidence="11">
    <location>
        <begin position="164"/>
        <end position="216"/>
    </location>
</feature>
<comment type="caution">
    <text evidence="12">The sequence shown here is derived from an EMBL/GenBank/DDBJ whole genome shotgun (WGS) entry which is preliminary data.</text>
</comment>
<feature type="coiled-coil region" evidence="7">
    <location>
        <begin position="330"/>
        <end position="360"/>
    </location>
</feature>
<dbReference type="Gene3D" id="1.10.287.130">
    <property type="match status" value="1"/>
</dbReference>
<dbReference type="Pfam" id="PF08447">
    <property type="entry name" value="PAS_3"/>
    <property type="match status" value="2"/>
</dbReference>
<sequence length="618" mass="69994">MLTRLVINTATLSTFDLNNITSYRSLIVFLDTLILLIGGVIVRKIWSIKHIGKTIYNLLPNSLTKQWQAYDEWVIQTKKIFDTIEVLRQSEERFRVIFEAAAVGISHTGIDGRILRTNPKFCQIVGYEASELLSMRFQDITHPGDLLLELSLQQKLLKLEQTSYHIEKRYIRRDGTLVWIKLSVSVICDSNGKPIELIKVIEDISDRKNAELALRRSEERYRSLVAATSQIVCISDENGNLTHMFAGAGYRVKDIEGLQRVGWVERIHPEDLPQVQQAWQFAHCNKSFYEVEHRLMDADGNYRYMQTRAVPVLSEDGNVREWISAITDISTRKQAEAELLERAIQKLADTQAQLIQNEKMSSLRQLVAGVAHEINNPVSFIYGNISHIHEYTQDLLKLVLLYKQHYPKPSSCINKVLQAIDLDFIQEDLPKILSSMIKGADRIRQIVLSLRNFSRLDEASLKAVDIHEGIDSTLLILQSRLSSSSNAPNIEIVKQYGAIGKIECYAGQLNQVFMNILNNAIDAIYNLGSHRPGKIVINTNINEQSQVVINIIDNGCGMNEETRRRIYDPFFTTKPVGSGNGLGMAVSYKIIEKHGGKLECSSTVGEGTKFTILLPKQP</sequence>
<dbReference type="CDD" id="cd00130">
    <property type="entry name" value="PAS"/>
    <property type="match status" value="2"/>
</dbReference>
<dbReference type="PROSITE" id="PS50112">
    <property type="entry name" value="PAS"/>
    <property type="match status" value="1"/>
</dbReference>
<dbReference type="EC" id="2.7.13.3" evidence="2"/>
<keyword evidence="5" id="KW-0418">Kinase</keyword>
<dbReference type="Pfam" id="PF02518">
    <property type="entry name" value="HATPase_c"/>
    <property type="match status" value="1"/>
</dbReference>
<evidence type="ECO:0000256" key="3">
    <source>
        <dbReference type="ARBA" id="ARBA00022553"/>
    </source>
</evidence>
<accession>A0A3S1C9C9</accession>